<name>A0ACC2K9I4_PERAE</name>
<evidence type="ECO:0000313" key="1">
    <source>
        <dbReference type="EMBL" id="KAJ8617661.1"/>
    </source>
</evidence>
<gene>
    <name evidence="1" type="ORF">MRB53_013847</name>
</gene>
<sequence length="478" mass="53718">MSAHPATILQQLLKMIAGVDISEVEDHDDEFSKGAKYTCFWDANLVDKGTHLLAFPFWHFTFGFYKEGQGFAVGIWLSDGSPDKTVVWTANNRDQLVSANATLGLTKDDKLVSTGGGQTKSIVDKLVEPIYSASMLDNGNFVLYSSNSKIIWQTFSYPAYTILAGRSLILHPKQRSGQDLLFSSVSKTNHTIGRENHTVSLNLTDGWPSSKDTLVIYRATLDVDGIFRLYSHSMRKNNNSAAEFKWQSLYDKCSVYGSCGINSYCILGEPINCTCVPGFDYVNSSETSVGCEMRWGDRGFGSIEDKRMTPEIVSFPNTLFKHDHYSLVENMVQEDRKEACSTDANCVAALYQYSDTNCYKLKFPLRYGQKSKDRSVSRVLFVKLANRDSAREKHTSSISKTSIMILVIGAILTICSGITMAVFGYLISRRGLWAHVKSCEDKLGTTEDIVLRSFSYKACHGYKWLQSSTWSWLFWYCL</sequence>
<comment type="caution">
    <text evidence="1">The sequence shown here is derived from an EMBL/GenBank/DDBJ whole genome shotgun (WGS) entry which is preliminary data.</text>
</comment>
<evidence type="ECO:0000313" key="2">
    <source>
        <dbReference type="Proteomes" id="UP001234297"/>
    </source>
</evidence>
<organism evidence="1 2">
    <name type="scientific">Persea americana</name>
    <name type="common">Avocado</name>
    <dbReference type="NCBI Taxonomy" id="3435"/>
    <lineage>
        <taxon>Eukaryota</taxon>
        <taxon>Viridiplantae</taxon>
        <taxon>Streptophyta</taxon>
        <taxon>Embryophyta</taxon>
        <taxon>Tracheophyta</taxon>
        <taxon>Spermatophyta</taxon>
        <taxon>Magnoliopsida</taxon>
        <taxon>Magnoliidae</taxon>
        <taxon>Laurales</taxon>
        <taxon>Lauraceae</taxon>
        <taxon>Persea</taxon>
    </lineage>
</organism>
<keyword evidence="2" id="KW-1185">Reference proteome</keyword>
<accession>A0ACC2K9I4</accession>
<reference evidence="1 2" key="1">
    <citation type="journal article" date="2022" name="Hortic Res">
        <title>A haplotype resolved chromosomal level avocado genome allows analysis of novel avocado genes.</title>
        <authorList>
            <person name="Nath O."/>
            <person name="Fletcher S.J."/>
            <person name="Hayward A."/>
            <person name="Shaw L.M."/>
            <person name="Masouleh A.K."/>
            <person name="Furtado A."/>
            <person name="Henry R.J."/>
            <person name="Mitter N."/>
        </authorList>
    </citation>
    <scope>NUCLEOTIDE SEQUENCE [LARGE SCALE GENOMIC DNA]</scope>
    <source>
        <strain evidence="2">cv. Hass</strain>
    </source>
</reference>
<dbReference type="EMBL" id="CM056812">
    <property type="protein sequence ID" value="KAJ8617661.1"/>
    <property type="molecule type" value="Genomic_DNA"/>
</dbReference>
<proteinExistence type="predicted"/>
<protein>
    <submittedName>
        <fullName evidence="1">Uncharacterized protein</fullName>
    </submittedName>
</protein>
<dbReference type="Proteomes" id="UP001234297">
    <property type="component" value="Chromosome 4"/>
</dbReference>